<evidence type="ECO:0000256" key="3">
    <source>
        <dbReference type="ARBA" id="ARBA00004065"/>
    </source>
</evidence>
<dbReference type="Proteomes" id="UP001178354">
    <property type="component" value="Unassembled WGS sequence"/>
</dbReference>
<dbReference type="InterPro" id="IPR036397">
    <property type="entry name" value="RNaseH_sf"/>
</dbReference>
<evidence type="ECO:0000313" key="18">
    <source>
        <dbReference type="EMBL" id="MDP1519489.1"/>
    </source>
</evidence>
<dbReference type="InterPro" id="IPR022898">
    <property type="entry name" value="RNase_HII"/>
</dbReference>
<evidence type="ECO:0000313" key="19">
    <source>
        <dbReference type="Proteomes" id="UP001178354"/>
    </source>
</evidence>
<dbReference type="PROSITE" id="PS51975">
    <property type="entry name" value="RNASE_H_2"/>
    <property type="match status" value="1"/>
</dbReference>
<comment type="cofactor">
    <cofactor evidence="14 15">
        <name>Mn(2+)</name>
        <dbReference type="ChEBI" id="CHEBI:29035"/>
    </cofactor>
    <cofactor evidence="14 15">
        <name>Mg(2+)</name>
        <dbReference type="ChEBI" id="CHEBI:18420"/>
    </cofactor>
    <text evidence="14 15">Manganese or magnesium. Binds 1 divalent metal ion per monomer in the absence of substrate. May bind a second metal ion after substrate binding.</text>
</comment>
<name>A0AAW8B108_9GAMM</name>
<evidence type="ECO:0000256" key="16">
    <source>
        <dbReference type="RuleBase" id="RU003515"/>
    </source>
</evidence>
<proteinExistence type="inferred from homology"/>
<keyword evidence="12 14" id="KW-0378">Hydrolase</keyword>
<dbReference type="NCBIfam" id="NF000595">
    <property type="entry name" value="PRK00015.1-3"/>
    <property type="match status" value="1"/>
</dbReference>
<dbReference type="SUPFAM" id="SSF53098">
    <property type="entry name" value="Ribonuclease H-like"/>
    <property type="match status" value="1"/>
</dbReference>
<dbReference type="GO" id="GO:0006298">
    <property type="term" value="P:mismatch repair"/>
    <property type="evidence" value="ECO:0007669"/>
    <property type="project" value="TreeGrafter"/>
</dbReference>
<sequence>MKSYALSYEGVLLAGVDEVGRGPLAGDVVTAAVILDPSRPISGLADSKKLSEIRRQALSEEIKEKALYWHIARASVEEIDTHNILQATMIAMARAVEGLAVAPEYVAVDGNRMPKWQYTGETVIKGDALVPAISAASILAKVCRDSEMCQFDELYPEYGFSAHKGYGTKQHRAALERHGPCAIHRRSFEPVKSMLADTSR</sequence>
<dbReference type="Gene3D" id="3.30.420.10">
    <property type="entry name" value="Ribonuclease H-like superfamily/Ribonuclease H"/>
    <property type="match status" value="1"/>
</dbReference>
<dbReference type="InterPro" id="IPR024567">
    <property type="entry name" value="RNase_HII/HIII_dom"/>
</dbReference>
<evidence type="ECO:0000256" key="2">
    <source>
        <dbReference type="ARBA" id="ARBA00001946"/>
    </source>
</evidence>
<evidence type="ECO:0000256" key="14">
    <source>
        <dbReference type="HAMAP-Rule" id="MF_00052"/>
    </source>
</evidence>
<dbReference type="GO" id="GO:0043137">
    <property type="term" value="P:DNA replication, removal of RNA primer"/>
    <property type="evidence" value="ECO:0007669"/>
    <property type="project" value="TreeGrafter"/>
</dbReference>
<dbReference type="NCBIfam" id="NF000596">
    <property type="entry name" value="PRK00015.1-4"/>
    <property type="match status" value="1"/>
</dbReference>
<feature type="domain" description="RNase H type-2" evidence="17">
    <location>
        <begin position="11"/>
        <end position="200"/>
    </location>
</feature>
<feature type="binding site" evidence="14 15">
    <location>
        <position position="109"/>
    </location>
    <ligand>
        <name>a divalent metal cation</name>
        <dbReference type="ChEBI" id="CHEBI:60240"/>
    </ligand>
</feature>
<evidence type="ECO:0000256" key="4">
    <source>
        <dbReference type="ARBA" id="ARBA00004496"/>
    </source>
</evidence>
<dbReference type="AlphaFoldDB" id="A0AAW8B108"/>
<evidence type="ECO:0000256" key="11">
    <source>
        <dbReference type="ARBA" id="ARBA00022759"/>
    </source>
</evidence>
<keyword evidence="13 14" id="KW-0464">Manganese</keyword>
<evidence type="ECO:0000256" key="15">
    <source>
        <dbReference type="PROSITE-ProRule" id="PRU01319"/>
    </source>
</evidence>
<evidence type="ECO:0000256" key="5">
    <source>
        <dbReference type="ARBA" id="ARBA00007383"/>
    </source>
</evidence>
<dbReference type="GO" id="GO:0032299">
    <property type="term" value="C:ribonuclease H2 complex"/>
    <property type="evidence" value="ECO:0007669"/>
    <property type="project" value="TreeGrafter"/>
</dbReference>
<reference evidence="18" key="1">
    <citation type="journal article" date="2010" name="Int. J. Syst. Evol. Microbiol.">
        <title>Porticoccus litoralis gen. nov., sp. nov., a gammaproteobacterium isolated from the Yellow Sea.</title>
        <authorList>
            <person name="Oh H.M."/>
            <person name="Kim H."/>
            <person name="Kim K.M."/>
            <person name="Min G.S."/>
            <person name="Cho J.C."/>
        </authorList>
    </citation>
    <scope>NUCLEOTIDE SEQUENCE</scope>
    <source>
        <strain evidence="18">DSM 25064</strain>
    </source>
</reference>
<dbReference type="HAMAP" id="MF_00052_B">
    <property type="entry name" value="RNase_HII_B"/>
    <property type="match status" value="1"/>
</dbReference>
<dbReference type="EMBL" id="JAUUUU010000001">
    <property type="protein sequence ID" value="MDP1519489.1"/>
    <property type="molecule type" value="Genomic_DNA"/>
</dbReference>
<feature type="binding site" evidence="14 15">
    <location>
        <position position="17"/>
    </location>
    <ligand>
        <name>a divalent metal cation</name>
        <dbReference type="ChEBI" id="CHEBI:60240"/>
    </ligand>
</feature>
<reference evidence="18" key="2">
    <citation type="submission" date="2023-08" db="EMBL/GenBank/DDBJ databases">
        <authorList>
            <person name="Luo J."/>
        </authorList>
    </citation>
    <scope>NUCLEOTIDE SEQUENCE</scope>
    <source>
        <strain evidence="18">DSM 25064</strain>
    </source>
</reference>
<organism evidence="18 19">
    <name type="scientific">Porticoccus litoralis</name>
    <dbReference type="NCBI Taxonomy" id="434086"/>
    <lineage>
        <taxon>Bacteria</taxon>
        <taxon>Pseudomonadati</taxon>
        <taxon>Pseudomonadota</taxon>
        <taxon>Gammaproteobacteria</taxon>
        <taxon>Cellvibrionales</taxon>
        <taxon>Porticoccaceae</taxon>
        <taxon>Porticoccus</taxon>
    </lineage>
</organism>
<dbReference type="GO" id="GO:0030145">
    <property type="term" value="F:manganese ion binding"/>
    <property type="evidence" value="ECO:0007669"/>
    <property type="project" value="UniProtKB-UniRule"/>
</dbReference>
<comment type="caution">
    <text evidence="18">The sequence shown here is derived from an EMBL/GenBank/DDBJ whole genome shotgun (WGS) entry which is preliminary data.</text>
</comment>
<keyword evidence="10 14" id="KW-0479">Metal-binding</keyword>
<evidence type="ECO:0000256" key="13">
    <source>
        <dbReference type="ARBA" id="ARBA00023211"/>
    </source>
</evidence>
<gene>
    <name evidence="14 18" type="primary">rnhB</name>
    <name evidence="18" type="ORF">Q8A57_00725</name>
</gene>
<dbReference type="Pfam" id="PF01351">
    <property type="entry name" value="RNase_HII"/>
    <property type="match status" value="1"/>
</dbReference>
<dbReference type="PANTHER" id="PTHR10954">
    <property type="entry name" value="RIBONUCLEASE H2 SUBUNIT A"/>
    <property type="match status" value="1"/>
</dbReference>
<dbReference type="GO" id="GO:0005737">
    <property type="term" value="C:cytoplasm"/>
    <property type="evidence" value="ECO:0007669"/>
    <property type="project" value="UniProtKB-SubCell"/>
</dbReference>
<protein>
    <recommendedName>
        <fullName evidence="7 14">Ribonuclease HII</fullName>
        <shortName evidence="14">RNase HII</shortName>
        <ecNumber evidence="6 14">3.1.26.4</ecNumber>
    </recommendedName>
</protein>
<comment type="cofactor">
    <cofactor evidence="2">
        <name>Mg(2+)</name>
        <dbReference type="ChEBI" id="CHEBI:18420"/>
    </cofactor>
</comment>
<evidence type="ECO:0000256" key="12">
    <source>
        <dbReference type="ARBA" id="ARBA00022801"/>
    </source>
</evidence>
<comment type="similarity">
    <text evidence="5 14 16">Belongs to the RNase HII family.</text>
</comment>
<comment type="function">
    <text evidence="3 14 16">Endonuclease that specifically degrades the RNA of RNA-DNA hybrids.</text>
</comment>
<feature type="binding site" evidence="14 15">
    <location>
        <position position="18"/>
    </location>
    <ligand>
        <name>a divalent metal cation</name>
        <dbReference type="ChEBI" id="CHEBI:60240"/>
    </ligand>
</feature>
<dbReference type="PANTHER" id="PTHR10954:SF18">
    <property type="entry name" value="RIBONUCLEASE HII"/>
    <property type="match status" value="1"/>
</dbReference>
<dbReference type="CDD" id="cd07182">
    <property type="entry name" value="RNase_HII_bacteria_HII_like"/>
    <property type="match status" value="1"/>
</dbReference>
<evidence type="ECO:0000256" key="7">
    <source>
        <dbReference type="ARBA" id="ARBA00019179"/>
    </source>
</evidence>
<keyword evidence="8 14" id="KW-0963">Cytoplasm</keyword>
<comment type="catalytic activity">
    <reaction evidence="1 14 15 16">
        <text>Endonucleolytic cleavage to 5'-phosphomonoester.</text>
        <dbReference type="EC" id="3.1.26.4"/>
    </reaction>
</comment>
<evidence type="ECO:0000256" key="1">
    <source>
        <dbReference type="ARBA" id="ARBA00000077"/>
    </source>
</evidence>
<dbReference type="FunFam" id="3.30.420.10:FF:000006">
    <property type="entry name" value="Ribonuclease HII"/>
    <property type="match status" value="1"/>
</dbReference>
<dbReference type="GO" id="GO:0004523">
    <property type="term" value="F:RNA-DNA hybrid ribonuclease activity"/>
    <property type="evidence" value="ECO:0007669"/>
    <property type="project" value="UniProtKB-UniRule"/>
</dbReference>
<dbReference type="EC" id="3.1.26.4" evidence="6 14"/>
<dbReference type="GO" id="GO:0003723">
    <property type="term" value="F:RNA binding"/>
    <property type="evidence" value="ECO:0007669"/>
    <property type="project" value="UniProtKB-UniRule"/>
</dbReference>
<dbReference type="NCBIfam" id="NF000594">
    <property type="entry name" value="PRK00015.1-1"/>
    <property type="match status" value="1"/>
</dbReference>
<keyword evidence="11 14" id="KW-0255">Endonuclease</keyword>
<keyword evidence="9 14" id="KW-0540">Nuclease</keyword>
<dbReference type="InterPro" id="IPR012337">
    <property type="entry name" value="RNaseH-like_sf"/>
</dbReference>
<dbReference type="RefSeq" id="WP_305169004.1">
    <property type="nucleotide sequence ID" value="NZ_JAUUUU010000001.1"/>
</dbReference>
<keyword evidence="19" id="KW-1185">Reference proteome</keyword>
<evidence type="ECO:0000256" key="6">
    <source>
        <dbReference type="ARBA" id="ARBA00012180"/>
    </source>
</evidence>
<accession>A0AAW8B108</accession>
<comment type="subcellular location">
    <subcellularLocation>
        <location evidence="4 14">Cytoplasm</location>
    </subcellularLocation>
</comment>
<evidence type="ECO:0000256" key="9">
    <source>
        <dbReference type="ARBA" id="ARBA00022722"/>
    </source>
</evidence>
<evidence type="ECO:0000256" key="10">
    <source>
        <dbReference type="ARBA" id="ARBA00022723"/>
    </source>
</evidence>
<evidence type="ECO:0000256" key="8">
    <source>
        <dbReference type="ARBA" id="ARBA00022490"/>
    </source>
</evidence>
<dbReference type="InterPro" id="IPR001352">
    <property type="entry name" value="RNase_HII/HIII"/>
</dbReference>
<evidence type="ECO:0000259" key="17">
    <source>
        <dbReference type="PROSITE" id="PS51975"/>
    </source>
</evidence>